<reference evidence="2" key="1">
    <citation type="journal article" date="2014" name="Front. Microbiol.">
        <title>High frequency of phylogenetically diverse reductive dehalogenase-homologous genes in deep subseafloor sedimentary metagenomes.</title>
        <authorList>
            <person name="Kawai M."/>
            <person name="Futagami T."/>
            <person name="Toyoda A."/>
            <person name="Takaki Y."/>
            <person name="Nishi S."/>
            <person name="Hori S."/>
            <person name="Arai W."/>
            <person name="Tsubouchi T."/>
            <person name="Morono Y."/>
            <person name="Uchiyama I."/>
            <person name="Ito T."/>
            <person name="Fujiyama A."/>
            <person name="Inagaki F."/>
            <person name="Takami H."/>
        </authorList>
    </citation>
    <scope>NUCLEOTIDE SEQUENCE</scope>
    <source>
        <strain evidence="2">Expedition CK06-06</strain>
    </source>
</reference>
<dbReference type="EMBL" id="BARV01020310">
    <property type="protein sequence ID" value="GAI25868.1"/>
    <property type="molecule type" value="Genomic_DNA"/>
</dbReference>
<dbReference type="AlphaFoldDB" id="X1M3D4"/>
<dbReference type="Gene3D" id="3.40.50.300">
    <property type="entry name" value="P-loop containing nucleotide triphosphate hydrolases"/>
    <property type="match status" value="1"/>
</dbReference>
<dbReference type="SUPFAM" id="SSF52540">
    <property type="entry name" value="P-loop containing nucleoside triphosphate hydrolases"/>
    <property type="match status" value="1"/>
</dbReference>
<name>X1M3D4_9ZZZZ</name>
<gene>
    <name evidence="2" type="ORF">S06H3_33922</name>
</gene>
<protein>
    <recommendedName>
        <fullName evidence="1">Type IV secretion system coupling protein TraD DNA-binding domain-containing protein</fullName>
    </recommendedName>
</protein>
<feature type="domain" description="Type IV secretion system coupling protein TraD DNA-binding" evidence="1">
    <location>
        <begin position="11"/>
        <end position="267"/>
    </location>
</feature>
<comment type="caution">
    <text evidence="2">The sequence shown here is derived from an EMBL/GenBank/DDBJ whole genome shotgun (WGS) entry which is preliminary data.</text>
</comment>
<evidence type="ECO:0000259" key="1">
    <source>
        <dbReference type="Pfam" id="PF10412"/>
    </source>
</evidence>
<feature type="non-terminal residue" evidence="2">
    <location>
        <position position="275"/>
    </location>
</feature>
<organism evidence="2">
    <name type="scientific">marine sediment metagenome</name>
    <dbReference type="NCBI Taxonomy" id="412755"/>
    <lineage>
        <taxon>unclassified sequences</taxon>
        <taxon>metagenomes</taxon>
        <taxon>ecological metagenomes</taxon>
    </lineage>
</organism>
<feature type="non-terminal residue" evidence="2">
    <location>
        <position position="1"/>
    </location>
</feature>
<proteinExistence type="predicted"/>
<dbReference type="InterPro" id="IPR027417">
    <property type="entry name" value="P-loop_NTPase"/>
</dbReference>
<sequence length="275" mass="31774">IKEKNGLALIDPHGDLAKDILDFIPKRRIKDVIYFNPADLDYPIAFNPLDKVHPDYHFLVASGLISVFKKIWSEFWGPRLEHILRNSLLTLLEYPKSTLLDIPKLLTDKEFRKEVLEGITNQQVREFWFSEFEKYSAWLRSEAISPILNKVGQFLTSLPIRNIVGQKENTFDLRKVMDEGKILIVNLAKGKIGEENCSLLGAIVVTKIWLAGLSRADLPEEKRRPFYLYVDEIHNFLTLSFADILSEARKYGLNLIFAHQYVEQLDEKIRAAIFG</sequence>
<dbReference type="InterPro" id="IPR019476">
    <property type="entry name" value="T4SS_TraD_DNA-bd"/>
</dbReference>
<dbReference type="Pfam" id="PF10412">
    <property type="entry name" value="TrwB_AAD_bind"/>
    <property type="match status" value="1"/>
</dbReference>
<accession>X1M3D4</accession>
<evidence type="ECO:0000313" key="2">
    <source>
        <dbReference type="EMBL" id="GAI25868.1"/>
    </source>
</evidence>